<dbReference type="OrthoDB" id="691673at2759"/>
<feature type="region of interest" description="Disordered" evidence="1">
    <location>
        <begin position="267"/>
        <end position="323"/>
    </location>
</feature>
<name>A0A388LAR7_CHABU</name>
<dbReference type="AlphaFoldDB" id="A0A388LAR7"/>
<dbReference type="EMBL" id="BFEA01000318">
    <property type="protein sequence ID" value="GBG79408.1"/>
    <property type="molecule type" value="Genomic_DNA"/>
</dbReference>
<protein>
    <submittedName>
        <fullName evidence="2">Uncharacterized protein</fullName>
    </submittedName>
</protein>
<dbReference type="Proteomes" id="UP000265515">
    <property type="component" value="Unassembled WGS sequence"/>
</dbReference>
<dbReference type="Gramene" id="GBG79408">
    <property type="protein sequence ID" value="GBG79408"/>
    <property type="gene ID" value="CBR_g29555"/>
</dbReference>
<gene>
    <name evidence="2" type="ORF">CBR_g29555</name>
</gene>
<feature type="compositionally biased region" description="Acidic residues" evidence="1">
    <location>
        <begin position="476"/>
        <end position="496"/>
    </location>
</feature>
<reference evidence="2 3" key="1">
    <citation type="journal article" date="2018" name="Cell">
        <title>The Chara Genome: Secondary Complexity and Implications for Plant Terrestrialization.</title>
        <authorList>
            <person name="Nishiyama T."/>
            <person name="Sakayama H."/>
            <person name="Vries J.D."/>
            <person name="Buschmann H."/>
            <person name="Saint-Marcoux D."/>
            <person name="Ullrich K.K."/>
            <person name="Haas F.B."/>
            <person name="Vanderstraeten L."/>
            <person name="Becker D."/>
            <person name="Lang D."/>
            <person name="Vosolsobe S."/>
            <person name="Rombauts S."/>
            <person name="Wilhelmsson P.K.I."/>
            <person name="Janitza P."/>
            <person name="Kern R."/>
            <person name="Heyl A."/>
            <person name="Rumpler F."/>
            <person name="Villalobos L.I.A.C."/>
            <person name="Clay J.M."/>
            <person name="Skokan R."/>
            <person name="Toyoda A."/>
            <person name="Suzuki Y."/>
            <person name="Kagoshima H."/>
            <person name="Schijlen E."/>
            <person name="Tajeshwar N."/>
            <person name="Catarino B."/>
            <person name="Hetherington A.J."/>
            <person name="Saltykova A."/>
            <person name="Bonnot C."/>
            <person name="Breuninger H."/>
            <person name="Symeonidi A."/>
            <person name="Radhakrishnan G.V."/>
            <person name="Van Nieuwerburgh F."/>
            <person name="Deforce D."/>
            <person name="Chang C."/>
            <person name="Karol K.G."/>
            <person name="Hedrich R."/>
            <person name="Ulvskov P."/>
            <person name="Glockner G."/>
            <person name="Delwiche C.F."/>
            <person name="Petrasek J."/>
            <person name="Van de Peer Y."/>
            <person name="Friml J."/>
            <person name="Beilby M."/>
            <person name="Dolan L."/>
            <person name="Kohara Y."/>
            <person name="Sugano S."/>
            <person name="Fujiyama A."/>
            <person name="Delaux P.-M."/>
            <person name="Quint M."/>
            <person name="TheiBen G."/>
            <person name="Hagemann M."/>
            <person name="Harholt J."/>
            <person name="Dunand C."/>
            <person name="Zachgo S."/>
            <person name="Langdale J."/>
            <person name="Maumus F."/>
            <person name="Straeten D.V.D."/>
            <person name="Gould S.B."/>
            <person name="Rensing S.A."/>
        </authorList>
    </citation>
    <scope>NUCLEOTIDE SEQUENCE [LARGE SCALE GENOMIC DNA]</scope>
    <source>
        <strain evidence="2 3">S276</strain>
    </source>
</reference>
<comment type="caution">
    <text evidence="2">The sequence shown here is derived from an EMBL/GenBank/DDBJ whole genome shotgun (WGS) entry which is preliminary data.</text>
</comment>
<feature type="region of interest" description="Disordered" evidence="1">
    <location>
        <begin position="464"/>
        <end position="552"/>
    </location>
</feature>
<evidence type="ECO:0000256" key="1">
    <source>
        <dbReference type="SAM" id="MobiDB-lite"/>
    </source>
</evidence>
<proteinExistence type="predicted"/>
<sequence>MLSFHRGAVEGMQGQAMGVPSGPGKSMSRMQSMIARPRLPLRPAPQSMPVGAGRTLSDQSASMIDVDSDDNGELPADTTGWMVGGVGDGEDTWHDDTGGSSHGADEGDDDDGTSTQPREMNDEDGGRRVEEGGGQGRPGEDVNAAKGNQQKHRGGRPPTTNPKPKVPWTLDERIHLARMMQEDDALMADANGQHRMMPMKDWYAWVTNMMTTAKLILDKQQKKSGEPSYFDITIEERRERKLSLSFEKALWDTMTWKLDRPSIQCDNTMASESLPGKRQEPSPTVGSDATGTEKSDSSNKARRTGTGKARVHEGGSGGSSLGKVMEDSTRSYCQGLDNAASALARATTGAGTAIAARIVRVNDVHAMDITAGLGFDSDGALSHVLLFVTKRHEVVPNRWEGPHWDAVGDTIKFLVFAIAEEFENSMDNTPWYDTIFDPPLEGRGYLHGLVDTWWDPSGETVAKRTVGGDVVGGWDVGDDDDDELYDDGDDDDDDDTSSSPSSSLPSSNSSSPSSSTQSSSTSQPSPTSSLTLHSRMKSMDNVRAEYASQSGQ</sequence>
<organism evidence="2 3">
    <name type="scientific">Chara braunii</name>
    <name type="common">Braun's stonewort</name>
    <dbReference type="NCBI Taxonomy" id="69332"/>
    <lineage>
        <taxon>Eukaryota</taxon>
        <taxon>Viridiplantae</taxon>
        <taxon>Streptophyta</taxon>
        <taxon>Charophyceae</taxon>
        <taxon>Charales</taxon>
        <taxon>Characeae</taxon>
        <taxon>Chara</taxon>
    </lineage>
</organism>
<evidence type="ECO:0000313" key="3">
    <source>
        <dbReference type="Proteomes" id="UP000265515"/>
    </source>
</evidence>
<evidence type="ECO:0000313" key="2">
    <source>
        <dbReference type="EMBL" id="GBG79408.1"/>
    </source>
</evidence>
<feature type="compositionally biased region" description="Low complexity" evidence="1">
    <location>
        <begin position="497"/>
        <end position="533"/>
    </location>
</feature>
<feature type="region of interest" description="Disordered" evidence="1">
    <location>
        <begin position="1"/>
        <end position="167"/>
    </location>
</feature>
<keyword evidence="3" id="KW-1185">Reference proteome</keyword>
<accession>A0A388LAR7</accession>
<feature type="compositionally biased region" description="Polar residues" evidence="1">
    <location>
        <begin position="281"/>
        <end position="290"/>
    </location>
</feature>